<evidence type="ECO:0000313" key="3">
    <source>
        <dbReference type="EMBL" id="MBB3965443.1"/>
    </source>
</evidence>
<dbReference type="Proteomes" id="UP000582090">
    <property type="component" value="Unassembled WGS sequence"/>
</dbReference>
<accession>A0A7W6CQP2</accession>
<evidence type="ECO:0000259" key="2">
    <source>
        <dbReference type="Pfam" id="PF11412"/>
    </source>
</evidence>
<sequence>MTFASHTQRLALTLAVAMPLGLGFSLPALSPAQAATSAWAENAGGRMRLVALSPDDNGKIRAGLQIEPNAGWITYWREPGNTGIPPQIVIAPGTGVTLDKISYPIPKHIKSDEIDDVGYDAPVTLPLTLSAKSGVTEIKAQAFIGICKDICVPFQADLTVALPAAGQSQPQEEAILDAAEARLPEASSSEFKVTEHTLSPDRTELKLDITLPDIGDTTPDVIVAGPSGYVFTKQLMSKRDGTALTTTVAIGKLPRNYDISGKSWSALVIDGARAIESPLAFD</sequence>
<gene>
    <name evidence="3" type="ORF">GGQ67_003116</name>
</gene>
<protein>
    <submittedName>
        <fullName evidence="3">DsbC/DsbD-like thiol-disulfide interchange protein</fullName>
    </submittedName>
</protein>
<dbReference type="InterPro" id="IPR028250">
    <property type="entry name" value="DsbDN"/>
</dbReference>
<comment type="caution">
    <text evidence="3">The sequence shown here is derived from an EMBL/GenBank/DDBJ whole genome shotgun (WGS) entry which is preliminary data.</text>
</comment>
<feature type="chain" id="PRO_5031374043" evidence="1">
    <location>
        <begin position="35"/>
        <end position="282"/>
    </location>
</feature>
<evidence type="ECO:0000256" key="1">
    <source>
        <dbReference type="SAM" id="SignalP"/>
    </source>
</evidence>
<reference evidence="3 4" key="1">
    <citation type="submission" date="2020-08" db="EMBL/GenBank/DDBJ databases">
        <title>Genomic Encyclopedia of Type Strains, Phase IV (KMG-IV): sequencing the most valuable type-strain genomes for metagenomic binning, comparative biology and taxonomic classification.</title>
        <authorList>
            <person name="Goeker M."/>
        </authorList>
    </citation>
    <scope>NUCLEOTIDE SEQUENCE [LARGE SCALE GENOMIC DNA]</scope>
    <source>
        <strain evidence="3 4">DSM 26575</strain>
    </source>
</reference>
<keyword evidence="1" id="KW-0732">Signal</keyword>
<dbReference type="Pfam" id="PF11412">
    <property type="entry name" value="DsbD_N"/>
    <property type="match status" value="1"/>
</dbReference>
<proteinExistence type="predicted"/>
<feature type="signal peptide" evidence="1">
    <location>
        <begin position="1"/>
        <end position="34"/>
    </location>
</feature>
<organism evidence="3 4">
    <name type="scientific">Rhizobium metallidurans</name>
    <dbReference type="NCBI Taxonomy" id="1265931"/>
    <lineage>
        <taxon>Bacteria</taxon>
        <taxon>Pseudomonadati</taxon>
        <taxon>Pseudomonadota</taxon>
        <taxon>Alphaproteobacteria</taxon>
        <taxon>Hyphomicrobiales</taxon>
        <taxon>Rhizobiaceae</taxon>
        <taxon>Rhizobium/Agrobacterium group</taxon>
        <taxon>Rhizobium</taxon>
    </lineage>
</organism>
<feature type="domain" description="Thiol:disulfide interchange protein DsbD N-terminal" evidence="2">
    <location>
        <begin position="56"/>
        <end position="159"/>
    </location>
</feature>
<evidence type="ECO:0000313" key="4">
    <source>
        <dbReference type="Proteomes" id="UP000582090"/>
    </source>
</evidence>
<dbReference type="EMBL" id="JACIDW010000010">
    <property type="protein sequence ID" value="MBB3965443.1"/>
    <property type="molecule type" value="Genomic_DNA"/>
</dbReference>
<keyword evidence="4" id="KW-1185">Reference proteome</keyword>
<dbReference type="AlphaFoldDB" id="A0A7W6CQP2"/>
<name>A0A7W6CQP2_9HYPH</name>